<dbReference type="RefSeq" id="WP_270881454.1">
    <property type="nucleotide sequence ID" value="NZ_JAQFVF010000050.1"/>
</dbReference>
<dbReference type="NCBIfam" id="TIGR00330">
    <property type="entry name" value="glpX"/>
    <property type="match status" value="1"/>
</dbReference>
<keyword evidence="6 8" id="KW-0119">Carbohydrate metabolism</keyword>
<evidence type="ECO:0000313" key="10">
    <source>
        <dbReference type="Proteomes" id="UP001596044"/>
    </source>
</evidence>
<keyword evidence="3" id="KW-0479">Metal-binding</keyword>
<keyword evidence="4 9" id="KW-0378">Hydrolase</keyword>
<dbReference type="Gene3D" id="3.40.190.90">
    <property type="match status" value="1"/>
</dbReference>
<reference evidence="10" key="1">
    <citation type="journal article" date="2019" name="Int. J. Syst. Evol. Microbiol.">
        <title>The Global Catalogue of Microorganisms (GCM) 10K type strain sequencing project: providing services to taxonomists for standard genome sequencing and annotation.</title>
        <authorList>
            <consortium name="The Broad Institute Genomics Platform"/>
            <consortium name="The Broad Institute Genome Sequencing Center for Infectious Disease"/>
            <person name="Wu L."/>
            <person name="Ma J."/>
        </authorList>
    </citation>
    <scope>NUCLEOTIDE SEQUENCE [LARGE SCALE GENOMIC DNA]</scope>
    <source>
        <strain evidence="10">KACC 11904</strain>
    </source>
</reference>
<dbReference type="EMBL" id="JBHSMJ010000037">
    <property type="protein sequence ID" value="MFC5451558.1"/>
    <property type="molecule type" value="Genomic_DNA"/>
</dbReference>
<dbReference type="GO" id="GO:0042132">
    <property type="term" value="F:fructose 1,6-bisphosphate 1-phosphatase activity"/>
    <property type="evidence" value="ECO:0007669"/>
    <property type="project" value="UniProtKB-EC"/>
</dbReference>
<comment type="catalytic activity">
    <reaction evidence="1">
        <text>beta-D-fructose 1,6-bisphosphate + H2O = beta-D-fructose 6-phosphate + phosphate</text>
        <dbReference type="Rhea" id="RHEA:11064"/>
        <dbReference type="ChEBI" id="CHEBI:15377"/>
        <dbReference type="ChEBI" id="CHEBI:32966"/>
        <dbReference type="ChEBI" id="CHEBI:43474"/>
        <dbReference type="ChEBI" id="CHEBI:57634"/>
        <dbReference type="EC" id="3.1.3.11"/>
    </reaction>
</comment>
<evidence type="ECO:0000256" key="7">
    <source>
        <dbReference type="ARBA" id="ARBA00024331"/>
    </source>
</evidence>
<comment type="caution">
    <text evidence="9">The sequence shown here is derived from an EMBL/GenBank/DDBJ whole genome shotgun (WGS) entry which is preliminary data.</text>
</comment>
<dbReference type="Gene3D" id="3.30.540.10">
    <property type="entry name" value="Fructose-1,6-Bisphosphatase, subunit A, domain 1"/>
    <property type="match status" value="1"/>
</dbReference>
<evidence type="ECO:0000313" key="9">
    <source>
        <dbReference type="EMBL" id="MFC5451558.1"/>
    </source>
</evidence>
<dbReference type="SUPFAM" id="SSF56655">
    <property type="entry name" value="Carbohydrate phosphatase"/>
    <property type="match status" value="1"/>
</dbReference>
<protein>
    <recommendedName>
        <fullName evidence="8">Fructose-1,6-bisphosphatase</fullName>
    </recommendedName>
</protein>
<dbReference type="CDD" id="cd01516">
    <property type="entry name" value="FBPase_glpX"/>
    <property type="match status" value="1"/>
</dbReference>
<dbReference type="Proteomes" id="UP001596044">
    <property type="component" value="Unassembled WGS sequence"/>
</dbReference>
<sequence>MERELALELVRVTEAAALSSSRWLGLGRKNEADEAATTAMRNMFETIDIRGTVVIGEGEMDEAPMLYIGEQIGNGQGTEVDIAVDPLEGTNNLTKGLGNSLAVLAVSEKGRMLHAPDMYMAKLAVGPKLAGKVSLDAPISETLKIAAATLSKGMSELTVMILDRERHADLIQQLRDHGVRTMLLPDGDVAGAIAPSMPESGVDLYIGSGGAPEGVLAAAALRCLGGEIQGRLLVTEQHEYERCLAMGIADPGKLLTMEDMVGGDDVIFAATGITESSFLKGVRHLEAKRAMTHSLVMRSKTRTIRYIQATHDLEYKSI</sequence>
<evidence type="ECO:0000256" key="3">
    <source>
        <dbReference type="ARBA" id="ARBA00022723"/>
    </source>
</evidence>
<accession>A0ABW0KDP4</accession>
<proteinExistence type="inferred from homology"/>
<comment type="similarity">
    <text evidence="2 8">Belongs to the FBPase class 2 family.</text>
</comment>
<dbReference type="PANTHER" id="PTHR30447">
    <property type="entry name" value="FRUCTOSE-1,6-BISPHOSPHATASE CLASS 2"/>
    <property type="match status" value="1"/>
</dbReference>
<dbReference type="Pfam" id="PF03320">
    <property type="entry name" value="FBPase_glpX"/>
    <property type="match status" value="1"/>
</dbReference>
<comment type="pathway">
    <text evidence="7">Carbohydrate biosynthesis.</text>
</comment>
<organism evidence="9 10">
    <name type="scientific">Paenibacillus aestuarii</name>
    <dbReference type="NCBI Taxonomy" id="516965"/>
    <lineage>
        <taxon>Bacteria</taxon>
        <taxon>Bacillati</taxon>
        <taxon>Bacillota</taxon>
        <taxon>Bacilli</taxon>
        <taxon>Bacillales</taxon>
        <taxon>Paenibacillaceae</taxon>
        <taxon>Paenibacillus</taxon>
    </lineage>
</organism>
<evidence type="ECO:0000256" key="2">
    <source>
        <dbReference type="ARBA" id="ARBA00008989"/>
    </source>
</evidence>
<keyword evidence="5" id="KW-0464">Manganese</keyword>
<dbReference type="InterPro" id="IPR004464">
    <property type="entry name" value="FBPase_class-2/SBPase"/>
</dbReference>
<gene>
    <name evidence="9" type="primary">glpX</name>
    <name evidence="9" type="ORF">ACFPOG_25475</name>
</gene>
<evidence type="ECO:0000256" key="8">
    <source>
        <dbReference type="PIRNR" id="PIRNR004532"/>
    </source>
</evidence>
<keyword evidence="10" id="KW-1185">Reference proteome</keyword>
<dbReference type="PANTHER" id="PTHR30447:SF0">
    <property type="entry name" value="FRUCTOSE-1,6-BISPHOSPHATASE 1 CLASS 2-RELATED"/>
    <property type="match status" value="1"/>
</dbReference>
<dbReference type="PIRSF" id="PIRSF004532">
    <property type="entry name" value="GlpX"/>
    <property type="match status" value="1"/>
</dbReference>
<name>A0ABW0KDP4_9BACL</name>
<evidence type="ECO:0000256" key="6">
    <source>
        <dbReference type="ARBA" id="ARBA00023277"/>
    </source>
</evidence>
<evidence type="ECO:0000256" key="5">
    <source>
        <dbReference type="ARBA" id="ARBA00023211"/>
    </source>
</evidence>
<evidence type="ECO:0000256" key="1">
    <source>
        <dbReference type="ARBA" id="ARBA00001273"/>
    </source>
</evidence>
<evidence type="ECO:0000256" key="4">
    <source>
        <dbReference type="ARBA" id="ARBA00022801"/>
    </source>
</evidence>